<dbReference type="Proteomes" id="UP000266677">
    <property type="component" value="Unassembled WGS sequence"/>
</dbReference>
<proteinExistence type="predicted"/>
<dbReference type="OrthoDB" id="4375197at2"/>
<sequence length="121" mass="12880">MNARPDNNDIPDRIMILGEDGAPKSVVDVARMQADATRLMYQMAAAASDNAELDRIGTEWAAALDPDYFGYVAAGALSLLVRNILAPLLEVLDATAPGHDFRRTLAESRDHAEATLGGGGQ</sequence>
<gene>
    <name evidence="1" type="ORF">D5S18_00325</name>
</gene>
<organism evidence="1 2">
    <name type="scientific">Nocardia panacis</name>
    <dbReference type="NCBI Taxonomy" id="2340916"/>
    <lineage>
        <taxon>Bacteria</taxon>
        <taxon>Bacillati</taxon>
        <taxon>Actinomycetota</taxon>
        <taxon>Actinomycetes</taxon>
        <taxon>Mycobacteriales</taxon>
        <taxon>Nocardiaceae</taxon>
        <taxon>Nocardia</taxon>
    </lineage>
</organism>
<keyword evidence="2" id="KW-1185">Reference proteome</keyword>
<dbReference type="AlphaFoldDB" id="A0A3A4KUJ0"/>
<name>A0A3A4KUJ0_9NOCA</name>
<dbReference type="EMBL" id="QZFU01000005">
    <property type="protein sequence ID" value="RJO80234.1"/>
    <property type="molecule type" value="Genomic_DNA"/>
</dbReference>
<comment type="caution">
    <text evidence="1">The sequence shown here is derived from an EMBL/GenBank/DDBJ whole genome shotgun (WGS) entry which is preliminary data.</text>
</comment>
<accession>A0A3A4KUJ0</accession>
<protein>
    <submittedName>
        <fullName evidence="1">Uncharacterized protein</fullName>
    </submittedName>
</protein>
<evidence type="ECO:0000313" key="1">
    <source>
        <dbReference type="EMBL" id="RJO80234.1"/>
    </source>
</evidence>
<evidence type="ECO:0000313" key="2">
    <source>
        <dbReference type="Proteomes" id="UP000266677"/>
    </source>
</evidence>
<dbReference type="RefSeq" id="WP_120036761.1">
    <property type="nucleotide sequence ID" value="NZ_QZFU01000005.1"/>
</dbReference>
<reference evidence="1 2" key="1">
    <citation type="submission" date="2018-09" db="EMBL/GenBank/DDBJ databases">
        <title>YIM PH21274 draft genome.</title>
        <authorList>
            <person name="Miao C."/>
        </authorList>
    </citation>
    <scope>NUCLEOTIDE SEQUENCE [LARGE SCALE GENOMIC DNA]</scope>
    <source>
        <strain evidence="1 2">YIM PH 21724</strain>
    </source>
</reference>